<keyword evidence="4" id="KW-0238">DNA-binding</keyword>
<evidence type="ECO:0000256" key="6">
    <source>
        <dbReference type="ARBA" id="ARBA00023242"/>
    </source>
</evidence>
<evidence type="ECO:0000256" key="4">
    <source>
        <dbReference type="ARBA" id="ARBA00023125"/>
    </source>
</evidence>
<dbReference type="PANTHER" id="PTHR36206">
    <property type="entry name" value="ASPERCRYPTIN BIOSYNTHESIS CLUSTER-SPECIFIC TRANSCRIPTION REGULATOR ATNN-RELATED"/>
    <property type="match status" value="1"/>
</dbReference>
<dbReference type="Proteomes" id="UP000018001">
    <property type="component" value="Unassembled WGS sequence"/>
</dbReference>
<evidence type="ECO:0000256" key="2">
    <source>
        <dbReference type="ARBA" id="ARBA00022833"/>
    </source>
</evidence>
<dbReference type="AlphaFoldDB" id="V5G1Y9"/>
<proteinExistence type="predicted"/>
<keyword evidence="5" id="KW-0804">Transcription</keyword>
<dbReference type="GO" id="GO:0046872">
    <property type="term" value="F:metal ion binding"/>
    <property type="evidence" value="ECO:0007669"/>
    <property type="project" value="UniProtKB-KW"/>
</dbReference>
<organism evidence="8 9">
    <name type="scientific">Byssochlamys spectabilis (strain No. 5 / NBRC 109023)</name>
    <name type="common">Paecilomyces variotii</name>
    <dbReference type="NCBI Taxonomy" id="1356009"/>
    <lineage>
        <taxon>Eukaryota</taxon>
        <taxon>Fungi</taxon>
        <taxon>Dikarya</taxon>
        <taxon>Ascomycota</taxon>
        <taxon>Pezizomycotina</taxon>
        <taxon>Eurotiomycetes</taxon>
        <taxon>Eurotiomycetidae</taxon>
        <taxon>Eurotiales</taxon>
        <taxon>Thermoascaceae</taxon>
        <taxon>Paecilomyces</taxon>
    </lineage>
</organism>
<reference evidence="9" key="1">
    <citation type="journal article" date="2014" name="Genome Announc.">
        <title>Draft genome sequence of the formaldehyde-resistant fungus Byssochlamys spectabilis No. 5 (anamorph Paecilomyces variotii No. 5) (NBRC109023).</title>
        <authorList>
            <person name="Oka T."/>
            <person name="Ekino K."/>
            <person name="Fukuda K."/>
            <person name="Nomura Y."/>
        </authorList>
    </citation>
    <scope>NUCLEOTIDE SEQUENCE [LARGE SCALE GENOMIC DNA]</scope>
    <source>
        <strain evidence="9">No. 5 / NBRC 109023</strain>
    </source>
</reference>
<keyword evidence="2" id="KW-0862">Zinc</keyword>
<evidence type="ECO:0000313" key="8">
    <source>
        <dbReference type="EMBL" id="GAD94862.1"/>
    </source>
</evidence>
<dbReference type="PANTHER" id="PTHR36206:SF14">
    <property type="entry name" value="ZN(2)-C6 FUNGAL-TYPE DOMAIN-CONTAINING PROTEIN-RELATED"/>
    <property type="match status" value="1"/>
</dbReference>
<sequence>MVVFVDYDRDAYDDALYPLPQHSNPLDAYVLPNKPLLSKLTTSSLNDASLSAQPVSPKHQGTRAAGQPGARDSEGSPVEEQQNLNVNAFSAALSCYPIVKEIAKSVDLNTLHALSRTCRQFRANLLPYRDQLIKQTLRCENEYIETLSDMLGDGAVLPDNLKNILRLLSRDTVDLGKLTSGKNCCIKPPSSAMLKNRLRRLCTTCRTAPLHYLLMQHSPATADDAIEPAPLTGFTASAFLRTPCSCEEAIWLCQPCGQALRSDDTTYRRVWTWRTRYSTYLGGGLGTGIGEGCQGVKCGRGEHCLAAQEIELEVCDADERAAGVHDHYAHSNVTSHNHEQSDSPHLDSLDNRDGEEPGYFKQEIVGIGGVVKCKAKKRVTVGACVVEHEDERETENDRGPTDVPSFISQIEERFTREPGNKSRNDQIKIGMQNLQVGSLISLLFRIRARDIEQSLEYDESSAEKRSQLVFDVLVRVANATWGERRAFAYYFEHAAASVGGGLDLDFWRTVVPQVCQFEPAVWDAINSISALFERPKSLSSDVCQRRQTALTWYSRAVSSIRQRIESGRLDTFIGLVSCILFICIEAIQGAEENALHLYRQGVQLVLDLRAQIACGTLLATRASLLEHTIIPILARLGAVAVTISAVPVNALLQGAKQQYASGQGFPSLRSAREAIVVLATEVQLFQRLCRERILSRDYRTSPVPQVLTAQQKALSVRLQSWHAYFADLVESLHLRAKDVLSPQEKGTVALLTAYHETLLVILAVSLSPFEIITDDYIPNFQVIVEQSSIALDTSTQPDGTQPPFTFEMSVGFPLWFTCLRCREPTIRRRAIVLFRKAPDVLGFYKLAPAANLVERIMTIEESHGMAADIAQSISSMPFGSRPTSELIPEEARIGPIGVVRAGDVFPPGATGENARWSADQSLLRIPRNKRDETNDTWDIVYEYIALDS</sequence>
<dbReference type="OrthoDB" id="5288318at2759"/>
<dbReference type="GO" id="GO:0003677">
    <property type="term" value="F:DNA binding"/>
    <property type="evidence" value="ECO:0007669"/>
    <property type="project" value="UniProtKB-KW"/>
</dbReference>
<dbReference type="InParanoid" id="V5G1Y9"/>
<comment type="caution">
    <text evidence="8">The sequence shown here is derived from an EMBL/GenBank/DDBJ whole genome shotgun (WGS) entry which is preliminary data.</text>
</comment>
<keyword evidence="9" id="KW-1185">Reference proteome</keyword>
<evidence type="ECO:0000313" key="9">
    <source>
        <dbReference type="Proteomes" id="UP000018001"/>
    </source>
</evidence>
<dbReference type="HOGENOM" id="CLU_310353_0_0_1"/>
<dbReference type="eggNOG" id="ENOG502SI13">
    <property type="taxonomic scope" value="Eukaryota"/>
</dbReference>
<feature type="region of interest" description="Disordered" evidence="7">
    <location>
        <begin position="49"/>
        <end position="79"/>
    </location>
</feature>
<accession>V5G1Y9</accession>
<feature type="compositionally biased region" description="Basic and acidic residues" evidence="7">
    <location>
        <begin position="336"/>
        <end position="354"/>
    </location>
</feature>
<keyword evidence="1" id="KW-0479">Metal-binding</keyword>
<name>V5G1Y9_BYSSN</name>
<dbReference type="EMBL" id="BAUL01000103">
    <property type="protein sequence ID" value="GAD94862.1"/>
    <property type="molecule type" value="Genomic_DNA"/>
</dbReference>
<keyword evidence="3" id="KW-0805">Transcription regulation</keyword>
<evidence type="ECO:0000256" key="7">
    <source>
        <dbReference type="SAM" id="MobiDB-lite"/>
    </source>
</evidence>
<gene>
    <name evidence="8" type="ORF">PVAR5_3493</name>
</gene>
<keyword evidence="6" id="KW-0539">Nucleus</keyword>
<evidence type="ECO:0000256" key="5">
    <source>
        <dbReference type="ARBA" id="ARBA00023163"/>
    </source>
</evidence>
<evidence type="ECO:0000256" key="3">
    <source>
        <dbReference type="ARBA" id="ARBA00023015"/>
    </source>
</evidence>
<protein>
    <submittedName>
        <fullName evidence="8">Zn(II)2Cys6 transcription factor</fullName>
    </submittedName>
</protein>
<evidence type="ECO:0000256" key="1">
    <source>
        <dbReference type="ARBA" id="ARBA00022723"/>
    </source>
</evidence>
<feature type="region of interest" description="Disordered" evidence="7">
    <location>
        <begin position="332"/>
        <end position="354"/>
    </location>
</feature>
<dbReference type="InterPro" id="IPR052360">
    <property type="entry name" value="Transcr_Regulatory_Proteins"/>
</dbReference>